<sequence length="303" mass="34044">MLIAPQRKPVIGGANHGPVCCCKVVHDKVEHDILCRLAREFRSGSSARPSKLTKPPKVQIPRKRPVRNRLQRHQKAHAHKRPSTTVYVLKYESYPYTIEDASILGVFKTIDAASTAALLNGAYAFSRNGLNDGMEYLTSTGRIRILEHDVCTSPRRRGSISQRDGHPLLPISPTNALDRIIALRNFTQPEGSAPRRPSSETYRPSPHRPTYIALHKSSAGMACLGVFGERIKAWNACLKHHVIETYDHDIQDEMRWMDENGHPHVQAKIAGGGRHCWDVVAFKIDEVVKGAQLHVQEPTWRDI</sequence>
<gene>
    <name evidence="2" type="ORF">EJ04DRAFT_502279</name>
</gene>
<reference evidence="2" key="1">
    <citation type="journal article" date="2020" name="Stud. Mycol.">
        <title>101 Dothideomycetes genomes: a test case for predicting lifestyles and emergence of pathogens.</title>
        <authorList>
            <person name="Haridas S."/>
            <person name="Albert R."/>
            <person name="Binder M."/>
            <person name="Bloem J."/>
            <person name="Labutti K."/>
            <person name="Salamov A."/>
            <person name="Andreopoulos B."/>
            <person name="Baker S."/>
            <person name="Barry K."/>
            <person name="Bills G."/>
            <person name="Bluhm B."/>
            <person name="Cannon C."/>
            <person name="Castanera R."/>
            <person name="Culley D."/>
            <person name="Daum C."/>
            <person name="Ezra D."/>
            <person name="Gonzalez J."/>
            <person name="Henrissat B."/>
            <person name="Kuo A."/>
            <person name="Liang C."/>
            <person name="Lipzen A."/>
            <person name="Lutzoni F."/>
            <person name="Magnuson J."/>
            <person name="Mondo S."/>
            <person name="Nolan M."/>
            <person name="Ohm R."/>
            <person name="Pangilinan J."/>
            <person name="Park H.-J."/>
            <person name="Ramirez L."/>
            <person name="Alfaro M."/>
            <person name="Sun H."/>
            <person name="Tritt A."/>
            <person name="Yoshinaga Y."/>
            <person name="Zwiers L.-H."/>
            <person name="Turgeon B."/>
            <person name="Goodwin S."/>
            <person name="Spatafora J."/>
            <person name="Crous P."/>
            <person name="Grigoriev I."/>
        </authorList>
    </citation>
    <scope>NUCLEOTIDE SEQUENCE</scope>
    <source>
        <strain evidence="2">CBS 125425</strain>
    </source>
</reference>
<keyword evidence="3" id="KW-1185">Reference proteome</keyword>
<feature type="region of interest" description="Disordered" evidence="1">
    <location>
        <begin position="188"/>
        <end position="209"/>
    </location>
</feature>
<accession>A0A9P4UXX8</accession>
<evidence type="ECO:0000313" key="2">
    <source>
        <dbReference type="EMBL" id="KAF2729466.1"/>
    </source>
</evidence>
<name>A0A9P4UXX8_9PLEO</name>
<organism evidence="2 3">
    <name type="scientific">Polyplosphaeria fusca</name>
    <dbReference type="NCBI Taxonomy" id="682080"/>
    <lineage>
        <taxon>Eukaryota</taxon>
        <taxon>Fungi</taxon>
        <taxon>Dikarya</taxon>
        <taxon>Ascomycota</taxon>
        <taxon>Pezizomycotina</taxon>
        <taxon>Dothideomycetes</taxon>
        <taxon>Pleosporomycetidae</taxon>
        <taxon>Pleosporales</taxon>
        <taxon>Tetraplosphaeriaceae</taxon>
        <taxon>Polyplosphaeria</taxon>
    </lineage>
</organism>
<protein>
    <submittedName>
        <fullName evidence="2">Uncharacterized protein</fullName>
    </submittedName>
</protein>
<comment type="caution">
    <text evidence="2">The sequence shown here is derived from an EMBL/GenBank/DDBJ whole genome shotgun (WGS) entry which is preliminary data.</text>
</comment>
<dbReference type="Proteomes" id="UP000799444">
    <property type="component" value="Unassembled WGS sequence"/>
</dbReference>
<proteinExistence type="predicted"/>
<dbReference type="EMBL" id="ML996244">
    <property type="protein sequence ID" value="KAF2729466.1"/>
    <property type="molecule type" value="Genomic_DNA"/>
</dbReference>
<dbReference type="OrthoDB" id="3788651at2759"/>
<evidence type="ECO:0000313" key="3">
    <source>
        <dbReference type="Proteomes" id="UP000799444"/>
    </source>
</evidence>
<evidence type="ECO:0000256" key="1">
    <source>
        <dbReference type="SAM" id="MobiDB-lite"/>
    </source>
</evidence>
<dbReference type="AlphaFoldDB" id="A0A9P4UXX8"/>